<accession>M7Y7I8</accession>
<gene>
    <name evidence="1" type="ORF">TRIUR3_28631</name>
</gene>
<sequence>MSMLYFSTSNSMLFFLEPTSGRNTMSRPPRIFAGGELLVHGGAGANYPDPLCPLRTTLTPPYIEIMIKDD</sequence>
<reference evidence="1" key="1">
    <citation type="journal article" date="2013" name="Nature">
        <title>Draft genome of the wheat A-genome progenitor Triticum urartu.</title>
        <authorList>
            <person name="Ling H.Q."/>
            <person name="Zhao S."/>
            <person name="Liu D."/>
            <person name="Wang J."/>
            <person name="Sun H."/>
            <person name="Zhang C."/>
            <person name="Fan H."/>
            <person name="Li D."/>
            <person name="Dong L."/>
            <person name="Tao Y."/>
            <person name="Gao C."/>
            <person name="Wu H."/>
            <person name="Li Y."/>
            <person name="Cui Y."/>
            <person name="Guo X."/>
            <person name="Zheng S."/>
            <person name="Wang B."/>
            <person name="Yu K."/>
            <person name="Liang Q."/>
            <person name="Yang W."/>
            <person name="Lou X."/>
            <person name="Chen J."/>
            <person name="Feng M."/>
            <person name="Jian J."/>
            <person name="Zhang X."/>
            <person name="Luo G."/>
            <person name="Jiang Y."/>
            <person name="Liu J."/>
            <person name="Wang Z."/>
            <person name="Sha Y."/>
            <person name="Zhang B."/>
            <person name="Wu H."/>
            <person name="Tang D."/>
            <person name="Shen Q."/>
            <person name="Xue P."/>
            <person name="Zou S."/>
            <person name="Wang X."/>
            <person name="Liu X."/>
            <person name="Wang F."/>
            <person name="Yang Y."/>
            <person name="An X."/>
            <person name="Dong Z."/>
            <person name="Zhang K."/>
            <person name="Zhang X."/>
            <person name="Luo M.C."/>
            <person name="Dvorak J."/>
            <person name="Tong Y."/>
            <person name="Wang J."/>
            <person name="Yang H."/>
            <person name="Li Z."/>
            <person name="Wang D."/>
            <person name="Zhang A."/>
            <person name="Wang J."/>
        </authorList>
    </citation>
    <scope>NUCLEOTIDE SEQUENCE</scope>
</reference>
<proteinExistence type="predicted"/>
<evidence type="ECO:0000313" key="1">
    <source>
        <dbReference type="EMBL" id="EMS45898.1"/>
    </source>
</evidence>
<dbReference type="EMBL" id="KD280521">
    <property type="protein sequence ID" value="EMS45898.1"/>
    <property type="molecule type" value="Genomic_DNA"/>
</dbReference>
<name>M7Y7I8_TRIUA</name>
<protein>
    <submittedName>
        <fullName evidence="1">Uncharacterized protein</fullName>
    </submittedName>
</protein>
<dbReference type="AlphaFoldDB" id="M7Y7I8"/>
<organism evidence="1">
    <name type="scientific">Triticum urartu</name>
    <name type="common">Red wild einkorn</name>
    <name type="synonym">Crithodium urartu</name>
    <dbReference type="NCBI Taxonomy" id="4572"/>
    <lineage>
        <taxon>Eukaryota</taxon>
        <taxon>Viridiplantae</taxon>
        <taxon>Streptophyta</taxon>
        <taxon>Embryophyta</taxon>
        <taxon>Tracheophyta</taxon>
        <taxon>Spermatophyta</taxon>
        <taxon>Magnoliopsida</taxon>
        <taxon>Liliopsida</taxon>
        <taxon>Poales</taxon>
        <taxon>Poaceae</taxon>
        <taxon>BOP clade</taxon>
        <taxon>Pooideae</taxon>
        <taxon>Triticodae</taxon>
        <taxon>Triticeae</taxon>
        <taxon>Triticinae</taxon>
        <taxon>Triticum</taxon>
    </lineage>
</organism>